<dbReference type="PATRIC" id="fig|1227275.3.peg.61"/>
<dbReference type="Proteomes" id="UP000016617">
    <property type="component" value="Unassembled WGS sequence"/>
</dbReference>
<organism evidence="1 2">
    <name type="scientific">Streptococcus sobrinus W1703</name>
    <dbReference type="NCBI Taxonomy" id="1227275"/>
    <lineage>
        <taxon>Bacteria</taxon>
        <taxon>Bacillati</taxon>
        <taxon>Bacillota</taxon>
        <taxon>Bacilli</taxon>
        <taxon>Lactobacillales</taxon>
        <taxon>Streptococcaceae</taxon>
        <taxon>Streptococcus</taxon>
    </lineage>
</organism>
<comment type="caution">
    <text evidence="1">The sequence shown here is derived from an EMBL/GenBank/DDBJ whole genome shotgun (WGS) entry which is preliminary data.</text>
</comment>
<dbReference type="AlphaFoldDB" id="U2JGB5"/>
<gene>
    <name evidence="1" type="ORF">HMPREF1557_00067</name>
</gene>
<dbReference type="HOGENOM" id="CLU_157316_0_0_9"/>
<proteinExistence type="predicted"/>
<accession>U2JGB5</accession>
<dbReference type="OrthoDB" id="2222595at2"/>
<reference evidence="1 2" key="1">
    <citation type="submission" date="2013-06" db="EMBL/GenBank/DDBJ databases">
        <authorList>
            <person name="Weinstock G."/>
            <person name="Sodergren E."/>
            <person name="Lobos E.A."/>
            <person name="Fulton L."/>
            <person name="Fulton R."/>
            <person name="Courtney L."/>
            <person name="Fronick C."/>
            <person name="O'Laughlin M."/>
            <person name="Godfrey J."/>
            <person name="Wilson R.M."/>
            <person name="Miner T."/>
            <person name="Farmer C."/>
            <person name="Delehaunty K."/>
            <person name="Cordes M."/>
            <person name="Minx P."/>
            <person name="Tomlinson C."/>
            <person name="Chen J."/>
            <person name="Wollam A."/>
            <person name="Pepin K.H."/>
            <person name="Bhonagiri V."/>
            <person name="Zhang X."/>
            <person name="Warren W."/>
            <person name="Mitreva M."/>
            <person name="Mardis E.R."/>
            <person name="Wilson R.K."/>
        </authorList>
    </citation>
    <scope>NUCLEOTIDE SEQUENCE [LARGE SCALE GENOMIC DNA]</scope>
    <source>
        <strain evidence="1 2">W1703</strain>
    </source>
</reference>
<evidence type="ECO:0000313" key="2">
    <source>
        <dbReference type="Proteomes" id="UP000016617"/>
    </source>
</evidence>
<name>U2JGB5_9STRE</name>
<dbReference type="EMBL" id="AWVA01000005">
    <property type="protein sequence ID" value="ERJ79067.1"/>
    <property type="molecule type" value="Genomic_DNA"/>
</dbReference>
<evidence type="ECO:0000313" key="1">
    <source>
        <dbReference type="EMBL" id="ERJ79067.1"/>
    </source>
</evidence>
<protein>
    <submittedName>
        <fullName evidence="1">Uncharacterized protein</fullName>
    </submittedName>
</protein>
<sequence>MPLSTRYKPINIPEKFNRPIQQVRFPEGYEDLYLECYDIDLVKDLIDYWGLLYIEPKKDMELKYVADFRKEDFKNEEHFQNAVKKAVRQEARQPFFNELFTWPLKEMSANVRWVAESLVQTGYARLVL</sequence>